<dbReference type="VEuPathDB" id="VectorBase:BGLAX_042589"/>
<sequence length="675" mass="74161">MSKSRARHTNMREVLYSWIIVTSLITDIAAAEVALAKSATVCNGPCGQLSGSCPSGHKLAIRDALYRVQYKSSACSAMPGCNDTKQEACCETMPQDCVLPFSLPDMQSLQRNCSDVSSCVLHTRYPDLQNSKCAPGTQQKFSSWTVLNYMCINDNFVTDMCGSAESVVKGKTLFAMAKSKTLAKGMVCTCKAEVLTSSSTDIIALFVVDMRMNRAGATDCSDASLSVRSGNGYKNLDCSSSLDPKVSYPFVAVVNDSNVVYTKLQIRTSLTELIWIGFESNENQDIRLTCQLQISDSTKASSVDPASDRKLSSNSQESETDENFDKKGILIPAIIGGVVAGIVLITIVIISILVCTKKLTCPGSAKPLGAEHDAQVDFDIYYSTTNDEMKKLDAGQTSSARNSTSSAQDLYISQEDVRAKKRSNSKRMSQLTVRDFENDEEYVTTFEIQHRKRMSKKNKIIEDSGQTSGQESFEDDKEYDRLDCRLRRPSDDVMESYDRLGPTCVRKDTADDLKTNSAGNCGATNLAYEDTELQCDSGRSTMVLRPLKSSEQENPLYTTVQSIFVQDDEPAPDIPPKLSASSLYDVPRRSSDYNVALSKLLNMSARGRYFKANPIEQTTSKEAHPENCGETDNAEDNSLNTNSEIKTGEMTAPVAAPRRKRKSTAQSYDVAKPIQ</sequence>
<keyword evidence="2" id="KW-0812">Transmembrane</keyword>
<keyword evidence="2" id="KW-0472">Membrane</keyword>
<feature type="region of interest" description="Disordered" evidence="1">
    <location>
        <begin position="615"/>
        <end position="675"/>
    </location>
</feature>
<feature type="compositionally biased region" description="Polar residues" evidence="1">
    <location>
        <begin position="636"/>
        <end position="645"/>
    </location>
</feature>
<feature type="region of interest" description="Disordered" evidence="1">
    <location>
        <begin position="392"/>
        <end position="411"/>
    </location>
</feature>
<dbReference type="VEuPathDB" id="VectorBase:BGLB023982"/>
<dbReference type="OrthoDB" id="6156248at2759"/>
<feature type="compositionally biased region" description="Polar residues" evidence="1">
    <location>
        <begin position="395"/>
        <end position="408"/>
    </location>
</feature>
<dbReference type="RefSeq" id="XP_013093353.2">
    <property type="nucleotide sequence ID" value="XM_013237899.2"/>
</dbReference>
<evidence type="ECO:0000313" key="4">
    <source>
        <dbReference type="EnsemblMetazoa" id="BGLB023982-PA"/>
    </source>
</evidence>
<evidence type="ECO:0000256" key="3">
    <source>
        <dbReference type="SAM" id="SignalP"/>
    </source>
</evidence>
<evidence type="ECO:0008006" key="6">
    <source>
        <dbReference type="Google" id="ProtNLM"/>
    </source>
</evidence>
<evidence type="ECO:0000256" key="2">
    <source>
        <dbReference type="SAM" id="Phobius"/>
    </source>
</evidence>
<accession>A0A2C9KVM6</accession>
<feature type="chain" id="PRO_5012383766" description="ZP domain-containing protein" evidence="3">
    <location>
        <begin position="31"/>
        <end position="675"/>
    </location>
</feature>
<dbReference type="KEGG" id="bgt:106077122"/>
<name>A0A2C9KVM6_BIOGL</name>
<dbReference type="Proteomes" id="UP000076420">
    <property type="component" value="Unassembled WGS sequence"/>
</dbReference>
<reference evidence="4" key="1">
    <citation type="submission" date="2020-05" db="UniProtKB">
        <authorList>
            <consortium name="EnsemblMetazoa"/>
        </authorList>
    </citation>
    <scope>IDENTIFICATION</scope>
    <source>
        <strain evidence="4">BB02</strain>
    </source>
</reference>
<evidence type="ECO:0000256" key="1">
    <source>
        <dbReference type="SAM" id="MobiDB-lite"/>
    </source>
</evidence>
<feature type="region of interest" description="Disordered" evidence="1">
    <location>
        <begin position="299"/>
        <end position="322"/>
    </location>
</feature>
<organism evidence="4 5">
    <name type="scientific">Biomphalaria glabrata</name>
    <name type="common">Bloodfluke planorb</name>
    <name type="synonym">Freshwater snail</name>
    <dbReference type="NCBI Taxonomy" id="6526"/>
    <lineage>
        <taxon>Eukaryota</taxon>
        <taxon>Metazoa</taxon>
        <taxon>Spiralia</taxon>
        <taxon>Lophotrochozoa</taxon>
        <taxon>Mollusca</taxon>
        <taxon>Gastropoda</taxon>
        <taxon>Heterobranchia</taxon>
        <taxon>Euthyneura</taxon>
        <taxon>Panpulmonata</taxon>
        <taxon>Hygrophila</taxon>
        <taxon>Lymnaeoidea</taxon>
        <taxon>Planorbidae</taxon>
        <taxon>Biomphalaria</taxon>
    </lineage>
</organism>
<feature type="region of interest" description="Disordered" evidence="1">
    <location>
        <begin position="455"/>
        <end position="477"/>
    </location>
</feature>
<keyword evidence="2" id="KW-1133">Transmembrane helix</keyword>
<keyword evidence="3" id="KW-0732">Signal</keyword>
<feature type="transmembrane region" description="Helical" evidence="2">
    <location>
        <begin position="329"/>
        <end position="356"/>
    </location>
</feature>
<protein>
    <recommendedName>
        <fullName evidence="6">ZP domain-containing protein</fullName>
    </recommendedName>
</protein>
<feature type="signal peptide" evidence="3">
    <location>
        <begin position="1"/>
        <end position="30"/>
    </location>
</feature>
<dbReference type="EnsemblMetazoa" id="BGLB023982-RA">
    <property type="protein sequence ID" value="BGLB023982-PA"/>
    <property type="gene ID" value="BGLB023982"/>
</dbReference>
<gene>
    <name evidence="4" type="primary">106077122</name>
</gene>
<evidence type="ECO:0000313" key="5">
    <source>
        <dbReference type="Proteomes" id="UP000076420"/>
    </source>
</evidence>
<dbReference type="AlphaFoldDB" id="A0A2C9KVM6"/>
<proteinExistence type="predicted"/>